<evidence type="ECO:0000313" key="1">
    <source>
        <dbReference type="EMBL" id="KAG0279846.1"/>
    </source>
</evidence>
<proteinExistence type="predicted"/>
<feature type="non-terminal residue" evidence="1">
    <location>
        <position position="67"/>
    </location>
</feature>
<evidence type="ECO:0000313" key="2">
    <source>
        <dbReference type="Proteomes" id="UP000823405"/>
    </source>
</evidence>
<keyword evidence="2" id="KW-1185">Reference proteome</keyword>
<sequence length="67" mass="7092">MNNATNDSTGISPFFLNSGALRNMPMSLLTPTPGPNPFVNECVQLQSEALTLAKESLAAAQERQAAN</sequence>
<dbReference type="AlphaFoldDB" id="A0A9P6UD47"/>
<dbReference type="EMBL" id="JAAAIN010004585">
    <property type="protein sequence ID" value="KAG0279846.1"/>
    <property type="molecule type" value="Genomic_DNA"/>
</dbReference>
<accession>A0A9P6UD47</accession>
<organism evidence="1 2">
    <name type="scientific">Linnemannia gamsii</name>
    <dbReference type="NCBI Taxonomy" id="64522"/>
    <lineage>
        <taxon>Eukaryota</taxon>
        <taxon>Fungi</taxon>
        <taxon>Fungi incertae sedis</taxon>
        <taxon>Mucoromycota</taxon>
        <taxon>Mortierellomycotina</taxon>
        <taxon>Mortierellomycetes</taxon>
        <taxon>Mortierellales</taxon>
        <taxon>Mortierellaceae</taxon>
        <taxon>Linnemannia</taxon>
    </lineage>
</organism>
<name>A0A9P6UD47_9FUNG</name>
<comment type="caution">
    <text evidence="1">The sequence shown here is derived from an EMBL/GenBank/DDBJ whole genome shotgun (WGS) entry which is preliminary data.</text>
</comment>
<dbReference type="OrthoDB" id="3227343at2759"/>
<dbReference type="Proteomes" id="UP000823405">
    <property type="component" value="Unassembled WGS sequence"/>
</dbReference>
<gene>
    <name evidence="1" type="ORF">BGZ97_009496</name>
</gene>
<protein>
    <submittedName>
        <fullName evidence="1">Uncharacterized protein</fullName>
    </submittedName>
</protein>
<reference evidence="1" key="1">
    <citation type="journal article" date="2020" name="Fungal Divers.">
        <title>Resolving the Mortierellaceae phylogeny through synthesis of multi-gene phylogenetics and phylogenomics.</title>
        <authorList>
            <person name="Vandepol N."/>
            <person name="Liber J."/>
            <person name="Desiro A."/>
            <person name="Na H."/>
            <person name="Kennedy M."/>
            <person name="Barry K."/>
            <person name="Grigoriev I.V."/>
            <person name="Miller A.N."/>
            <person name="O'Donnell K."/>
            <person name="Stajich J.E."/>
            <person name="Bonito G."/>
        </authorList>
    </citation>
    <scope>NUCLEOTIDE SEQUENCE</scope>
    <source>
        <strain evidence="1">NVP60</strain>
    </source>
</reference>